<dbReference type="EMBL" id="KB293642">
    <property type="protein sequence ID" value="ELU15689.1"/>
    <property type="molecule type" value="Genomic_DNA"/>
</dbReference>
<proteinExistence type="predicted"/>
<reference evidence="4" key="1">
    <citation type="submission" date="2012-12" db="EMBL/GenBank/DDBJ databases">
        <authorList>
            <person name="Hellsten U."/>
            <person name="Grimwood J."/>
            <person name="Chapman J.A."/>
            <person name="Shapiro H."/>
            <person name="Aerts A."/>
            <person name="Otillar R.P."/>
            <person name="Terry A.Y."/>
            <person name="Boore J.L."/>
            <person name="Simakov O."/>
            <person name="Marletaz F."/>
            <person name="Cho S.-J."/>
            <person name="Edsinger-Gonzales E."/>
            <person name="Havlak P."/>
            <person name="Kuo D.-H."/>
            <person name="Larsson T."/>
            <person name="Lv J."/>
            <person name="Arendt D."/>
            <person name="Savage R."/>
            <person name="Osoegawa K."/>
            <person name="de Jong P."/>
            <person name="Lindberg D.R."/>
            <person name="Seaver E.C."/>
            <person name="Weisblat D.A."/>
            <person name="Putnam N.H."/>
            <person name="Grigoriev I.V."/>
            <person name="Rokhsar D.S."/>
        </authorList>
    </citation>
    <scope>NUCLEOTIDE SEQUENCE</scope>
    <source>
        <strain evidence="4">I ESC-2004</strain>
    </source>
</reference>
<evidence type="ECO:0000313" key="2">
    <source>
        <dbReference type="EMBL" id="ELU15689.1"/>
    </source>
</evidence>
<evidence type="ECO:0000256" key="1">
    <source>
        <dbReference type="SAM" id="Phobius"/>
    </source>
</evidence>
<dbReference type="AlphaFoldDB" id="R7VAT1"/>
<sequence>MVVAKEDCCAASFRLSNESAKKFVSAQWSCLSQEAYLVWRWLAATYFTIWIILSGVWSNWWYISQPEAVKWFVYFTNWSFFWFVLDLIIRAVISLMFYARIFSYGKKCPCKIKLQPFE</sequence>
<keyword evidence="1" id="KW-1133">Transmembrane helix</keyword>
<dbReference type="EnsemblMetazoa" id="CapteT185069">
    <property type="protein sequence ID" value="CapteP185069"/>
    <property type="gene ID" value="CapteG185069"/>
</dbReference>
<dbReference type="OrthoDB" id="419711at2759"/>
<evidence type="ECO:0000313" key="3">
    <source>
        <dbReference type="EnsemblMetazoa" id="CapteP185069"/>
    </source>
</evidence>
<dbReference type="Proteomes" id="UP000014760">
    <property type="component" value="Unassembled WGS sequence"/>
</dbReference>
<keyword evidence="4" id="KW-1185">Reference proteome</keyword>
<dbReference type="HOGENOM" id="CLU_2075356_0_0_1"/>
<keyword evidence="1" id="KW-0812">Transmembrane</keyword>
<evidence type="ECO:0000313" key="4">
    <source>
        <dbReference type="Proteomes" id="UP000014760"/>
    </source>
</evidence>
<reference evidence="2 4" key="2">
    <citation type="journal article" date="2013" name="Nature">
        <title>Insights into bilaterian evolution from three spiralian genomes.</title>
        <authorList>
            <person name="Simakov O."/>
            <person name="Marletaz F."/>
            <person name="Cho S.J."/>
            <person name="Edsinger-Gonzales E."/>
            <person name="Havlak P."/>
            <person name="Hellsten U."/>
            <person name="Kuo D.H."/>
            <person name="Larsson T."/>
            <person name="Lv J."/>
            <person name="Arendt D."/>
            <person name="Savage R."/>
            <person name="Osoegawa K."/>
            <person name="de Jong P."/>
            <person name="Grimwood J."/>
            <person name="Chapman J.A."/>
            <person name="Shapiro H."/>
            <person name="Aerts A."/>
            <person name="Otillar R.P."/>
            <person name="Terry A.Y."/>
            <person name="Boore J.L."/>
            <person name="Grigoriev I.V."/>
            <person name="Lindberg D.R."/>
            <person name="Seaver E.C."/>
            <person name="Weisblat D.A."/>
            <person name="Putnam N.H."/>
            <person name="Rokhsar D.S."/>
        </authorList>
    </citation>
    <scope>NUCLEOTIDE SEQUENCE</scope>
    <source>
        <strain evidence="2 4">I ESC-2004</strain>
    </source>
</reference>
<feature type="transmembrane region" description="Helical" evidence="1">
    <location>
        <begin position="80"/>
        <end position="99"/>
    </location>
</feature>
<organism evidence="2">
    <name type="scientific">Capitella teleta</name>
    <name type="common">Polychaete worm</name>
    <dbReference type="NCBI Taxonomy" id="283909"/>
    <lineage>
        <taxon>Eukaryota</taxon>
        <taxon>Metazoa</taxon>
        <taxon>Spiralia</taxon>
        <taxon>Lophotrochozoa</taxon>
        <taxon>Annelida</taxon>
        <taxon>Polychaeta</taxon>
        <taxon>Sedentaria</taxon>
        <taxon>Scolecida</taxon>
        <taxon>Capitellidae</taxon>
        <taxon>Capitella</taxon>
    </lineage>
</organism>
<protein>
    <submittedName>
        <fullName evidence="2 3">Uncharacterized protein</fullName>
    </submittedName>
</protein>
<reference evidence="3" key="3">
    <citation type="submission" date="2015-06" db="UniProtKB">
        <authorList>
            <consortium name="EnsemblMetazoa"/>
        </authorList>
    </citation>
    <scope>IDENTIFICATION</scope>
</reference>
<accession>R7VAT1</accession>
<feature type="transmembrane region" description="Helical" evidence="1">
    <location>
        <begin position="41"/>
        <end position="60"/>
    </location>
</feature>
<keyword evidence="1" id="KW-0472">Membrane</keyword>
<gene>
    <name evidence="2" type="ORF">CAPTEDRAFT_185069</name>
</gene>
<dbReference type="EMBL" id="AMQN01017900">
    <property type="status" value="NOT_ANNOTATED_CDS"/>
    <property type="molecule type" value="Genomic_DNA"/>
</dbReference>
<dbReference type="OMA" id="IYRVLWA"/>
<name>R7VAT1_CAPTE</name>